<evidence type="ECO:0000256" key="5">
    <source>
        <dbReference type="ARBA" id="ARBA00023125"/>
    </source>
</evidence>
<feature type="domain" description="Probable transposase IS891/IS1136/IS1341" evidence="7">
    <location>
        <begin position="187"/>
        <end position="292"/>
    </location>
</feature>
<organism evidence="10 11">
    <name type="scientific">Methanobrevibacter millerae</name>
    <dbReference type="NCBI Taxonomy" id="230361"/>
    <lineage>
        <taxon>Archaea</taxon>
        <taxon>Methanobacteriati</taxon>
        <taxon>Methanobacteriota</taxon>
        <taxon>Methanomada group</taxon>
        <taxon>Methanobacteria</taxon>
        <taxon>Methanobacteriales</taxon>
        <taxon>Methanobacteriaceae</taxon>
        <taxon>Methanobrevibacter</taxon>
    </lineage>
</organism>
<dbReference type="AlphaFoldDB" id="A0A0U3CUM9"/>
<keyword evidence="5" id="KW-0238">DNA-binding</keyword>
<accession>A0A0U3CUM9</accession>
<dbReference type="GO" id="GO:0032196">
    <property type="term" value="P:transposition"/>
    <property type="evidence" value="ECO:0007669"/>
    <property type="project" value="UniProtKB-KW"/>
</dbReference>
<protein>
    <submittedName>
        <fullName evidence="10">Transposase</fullName>
    </submittedName>
</protein>
<dbReference type="InterPro" id="IPR021027">
    <property type="entry name" value="Transposase_put_HTH"/>
</dbReference>
<dbReference type="KEGG" id="mmil:sm9_0266"/>
<evidence type="ECO:0000313" key="10">
    <source>
        <dbReference type="EMBL" id="ALT68068.1"/>
    </source>
</evidence>
<dbReference type="GO" id="GO:0003677">
    <property type="term" value="F:DNA binding"/>
    <property type="evidence" value="ECO:0007669"/>
    <property type="project" value="UniProtKB-KW"/>
</dbReference>
<dbReference type="CDD" id="cd00350">
    <property type="entry name" value="rubredoxin_like"/>
    <property type="match status" value="1"/>
</dbReference>
<keyword evidence="11" id="KW-1185">Reference proteome</keyword>
<evidence type="ECO:0000256" key="6">
    <source>
        <dbReference type="ARBA" id="ARBA00023172"/>
    </source>
</evidence>
<feature type="domain" description="Transposase putative helix-turn-helix" evidence="9">
    <location>
        <begin position="18"/>
        <end position="54"/>
    </location>
</feature>
<evidence type="ECO:0000259" key="9">
    <source>
        <dbReference type="Pfam" id="PF12323"/>
    </source>
</evidence>
<evidence type="ECO:0000256" key="3">
    <source>
        <dbReference type="ARBA" id="ARBA00022723"/>
    </source>
</evidence>
<feature type="domain" description="Cas12f1-like TNB" evidence="8">
    <location>
        <begin position="305"/>
        <end position="371"/>
    </location>
</feature>
<dbReference type="Pfam" id="PF07282">
    <property type="entry name" value="Cas12f1-like_TNB"/>
    <property type="match status" value="1"/>
</dbReference>
<dbReference type="InterPro" id="IPR001959">
    <property type="entry name" value="Transposase"/>
</dbReference>
<dbReference type="GO" id="GO:0006310">
    <property type="term" value="P:DNA recombination"/>
    <property type="evidence" value="ECO:0007669"/>
    <property type="project" value="UniProtKB-KW"/>
</dbReference>
<dbReference type="Pfam" id="PF01385">
    <property type="entry name" value="OrfB_IS605"/>
    <property type="match status" value="1"/>
</dbReference>
<name>A0A0U3CUM9_9EURY</name>
<dbReference type="EMBL" id="CP011266">
    <property type="protein sequence ID" value="ALT68068.1"/>
    <property type="molecule type" value="Genomic_DNA"/>
</dbReference>
<dbReference type="InterPro" id="IPR010095">
    <property type="entry name" value="Cas12f1-like_TNB"/>
</dbReference>
<dbReference type="GeneID" id="26735242"/>
<evidence type="ECO:0000259" key="8">
    <source>
        <dbReference type="Pfam" id="PF07282"/>
    </source>
</evidence>
<gene>
    <name evidence="10" type="ORF">sm9_0266</name>
</gene>
<evidence type="ECO:0000256" key="4">
    <source>
        <dbReference type="ARBA" id="ARBA00022833"/>
    </source>
</evidence>
<keyword evidence="4" id="KW-0862">Zinc</keyword>
<dbReference type="Pfam" id="PF12323">
    <property type="entry name" value="HTH_OrfB_IS605"/>
    <property type="match status" value="1"/>
</dbReference>
<dbReference type="GO" id="GO:0046872">
    <property type="term" value="F:metal ion binding"/>
    <property type="evidence" value="ECO:0007669"/>
    <property type="project" value="UniProtKB-KW"/>
</dbReference>
<evidence type="ECO:0000256" key="2">
    <source>
        <dbReference type="ARBA" id="ARBA00022578"/>
    </source>
</evidence>
<dbReference type="RefSeq" id="WP_058738420.1">
    <property type="nucleotide sequence ID" value="NZ_CP011266.1"/>
</dbReference>
<dbReference type="OrthoDB" id="74325at2157"/>
<evidence type="ECO:0000256" key="1">
    <source>
        <dbReference type="ARBA" id="ARBA00008761"/>
    </source>
</evidence>
<proteinExistence type="inferred from homology"/>
<sequence length="422" mass="49699">MSSRIDENNYHGGEQDVTEAIKIRLYPTDEQKKIINQNIGNRGFIWNKMLVKIKYENVKPTQKTLNNILKELRSEYPFLEKSESSSRQQVYRDLIKAYNKHKKEGAGFPKFKSEKNPNISFRIQANNNNIHLNERKNRIQIPKIGKIKFKTSKEHKQKIQESKINNITIKHENGIYTGIININTNHTPLEHSFEAVGIDIGIRRPLTCSNGLKIEEFDLTREEKNVKYYQREMSKKQPGSKRYRIAQKRYWKALNKKINKKNDQYHKITHHIVKNNQVIALETLNIKGWFKNKHWAPKLQRISLYEILRQLKYKSERNNRKIIQVGRFFPSSQKCSNCGYQYHDLGLSEEEWICPECGKHHDRDLNASINIKNEGLRLIREKIIKTISYWDCHGLRCAGIGSKVLTFHSTRGMLKNRESPTS</sequence>
<keyword evidence="3" id="KW-0479">Metal-binding</keyword>
<keyword evidence="2" id="KW-0815">Transposition</keyword>
<dbReference type="PATRIC" id="fig|230361.4.peg.279"/>
<evidence type="ECO:0000259" key="7">
    <source>
        <dbReference type="Pfam" id="PF01385"/>
    </source>
</evidence>
<keyword evidence="6" id="KW-0233">DNA recombination</keyword>
<dbReference type="NCBIfam" id="NF040570">
    <property type="entry name" value="guided_TnpB"/>
    <property type="match status" value="1"/>
</dbReference>
<evidence type="ECO:0000313" key="11">
    <source>
        <dbReference type="Proteomes" id="UP000067738"/>
    </source>
</evidence>
<comment type="similarity">
    <text evidence="1">In the C-terminal section; belongs to the transposase 35 family.</text>
</comment>
<reference evidence="10 11" key="1">
    <citation type="submission" date="2015-04" db="EMBL/GenBank/DDBJ databases">
        <title>The complete genome sequence of the rumen methanogen Methanobrevibacter millerae SM9.</title>
        <authorList>
            <person name="Leahy S.C."/>
            <person name="Kelly W.J."/>
            <person name="Pacheco D.M."/>
            <person name="Li D."/>
            <person name="Altermann E."/>
            <person name="Attwood G.T."/>
        </authorList>
    </citation>
    <scope>NUCLEOTIDE SEQUENCE [LARGE SCALE GENOMIC DNA]</scope>
    <source>
        <strain evidence="10 11">SM9</strain>
    </source>
</reference>
<dbReference type="Proteomes" id="UP000067738">
    <property type="component" value="Chromosome"/>
</dbReference>